<keyword evidence="2" id="KW-1185">Reference proteome</keyword>
<dbReference type="AlphaFoldDB" id="A0ABD0Q431"/>
<evidence type="ECO:0000313" key="1">
    <source>
        <dbReference type="EMBL" id="KAL0180952.1"/>
    </source>
</evidence>
<dbReference type="Proteomes" id="UP001529510">
    <property type="component" value="Unassembled WGS sequence"/>
</dbReference>
<dbReference type="EMBL" id="JAMKFB020000011">
    <property type="protein sequence ID" value="KAL0180952.1"/>
    <property type="molecule type" value="Genomic_DNA"/>
</dbReference>
<feature type="non-terminal residue" evidence="1">
    <location>
        <position position="1"/>
    </location>
</feature>
<evidence type="ECO:0000313" key="2">
    <source>
        <dbReference type="Proteomes" id="UP001529510"/>
    </source>
</evidence>
<accession>A0ABD0Q431</accession>
<sequence length="72" mass="8108">GRIINCGVRDCAVCFSDTVTSINMEELLKPGHWLFQQEEEELEDIWGGRVGNLTSNCTVETNTDEETGRRGF</sequence>
<name>A0ABD0Q431_CIRMR</name>
<gene>
    <name evidence="1" type="ORF">M9458_023358</name>
</gene>
<protein>
    <submittedName>
        <fullName evidence="1">Uncharacterized protein</fullName>
    </submittedName>
</protein>
<proteinExistence type="predicted"/>
<organism evidence="1 2">
    <name type="scientific">Cirrhinus mrigala</name>
    <name type="common">Mrigala</name>
    <dbReference type="NCBI Taxonomy" id="683832"/>
    <lineage>
        <taxon>Eukaryota</taxon>
        <taxon>Metazoa</taxon>
        <taxon>Chordata</taxon>
        <taxon>Craniata</taxon>
        <taxon>Vertebrata</taxon>
        <taxon>Euteleostomi</taxon>
        <taxon>Actinopterygii</taxon>
        <taxon>Neopterygii</taxon>
        <taxon>Teleostei</taxon>
        <taxon>Ostariophysi</taxon>
        <taxon>Cypriniformes</taxon>
        <taxon>Cyprinidae</taxon>
        <taxon>Labeoninae</taxon>
        <taxon>Labeonini</taxon>
        <taxon>Cirrhinus</taxon>
    </lineage>
</organism>
<reference evidence="1 2" key="1">
    <citation type="submission" date="2024-05" db="EMBL/GenBank/DDBJ databases">
        <title>Genome sequencing and assembly of Indian major carp, Cirrhinus mrigala (Hamilton, 1822).</title>
        <authorList>
            <person name="Mohindra V."/>
            <person name="Chowdhury L.M."/>
            <person name="Lal K."/>
            <person name="Jena J.K."/>
        </authorList>
    </citation>
    <scope>NUCLEOTIDE SEQUENCE [LARGE SCALE GENOMIC DNA]</scope>
    <source>
        <strain evidence="1">CM1030</strain>
        <tissue evidence="1">Blood</tissue>
    </source>
</reference>
<comment type="caution">
    <text evidence="1">The sequence shown here is derived from an EMBL/GenBank/DDBJ whole genome shotgun (WGS) entry which is preliminary data.</text>
</comment>